<name>A0A7J6CK51_9TELE</name>
<proteinExistence type="predicted"/>
<evidence type="ECO:0000313" key="2">
    <source>
        <dbReference type="EMBL" id="KAF4107551.1"/>
    </source>
</evidence>
<feature type="compositionally biased region" description="Basic and acidic residues" evidence="1">
    <location>
        <begin position="90"/>
        <end position="104"/>
    </location>
</feature>
<comment type="caution">
    <text evidence="2">The sequence shown here is derived from an EMBL/GenBank/DDBJ whole genome shotgun (WGS) entry which is preliminary data.</text>
</comment>
<feature type="region of interest" description="Disordered" evidence="1">
    <location>
        <begin position="83"/>
        <end position="111"/>
    </location>
</feature>
<gene>
    <name evidence="2" type="ORF">G5714_011915</name>
</gene>
<organism evidence="2 3">
    <name type="scientific">Onychostoma macrolepis</name>
    <dbReference type="NCBI Taxonomy" id="369639"/>
    <lineage>
        <taxon>Eukaryota</taxon>
        <taxon>Metazoa</taxon>
        <taxon>Chordata</taxon>
        <taxon>Craniata</taxon>
        <taxon>Vertebrata</taxon>
        <taxon>Euteleostomi</taxon>
        <taxon>Actinopterygii</taxon>
        <taxon>Neopterygii</taxon>
        <taxon>Teleostei</taxon>
        <taxon>Ostariophysi</taxon>
        <taxon>Cypriniformes</taxon>
        <taxon>Cyprinidae</taxon>
        <taxon>Acrossocheilinae</taxon>
        <taxon>Onychostoma</taxon>
    </lineage>
</organism>
<protein>
    <submittedName>
        <fullName evidence="2">Uncharacterized protein</fullName>
    </submittedName>
</protein>
<evidence type="ECO:0000313" key="3">
    <source>
        <dbReference type="Proteomes" id="UP000579812"/>
    </source>
</evidence>
<accession>A0A7J6CK51</accession>
<sequence>MQMFAICAHLSDSGMLKRAEQTGSEAQQERTGGWSMLTPSWVEMASSLPLETVMSCPRLDDRSRATAAPKSLAFSIDRIMSKTSEPKAAAAEEERRGGLEDPRRFCSQSAL</sequence>
<dbReference type="EMBL" id="JAAMOB010000011">
    <property type="protein sequence ID" value="KAF4107551.1"/>
    <property type="molecule type" value="Genomic_DNA"/>
</dbReference>
<dbReference type="Proteomes" id="UP000579812">
    <property type="component" value="Unassembled WGS sequence"/>
</dbReference>
<evidence type="ECO:0000256" key="1">
    <source>
        <dbReference type="SAM" id="MobiDB-lite"/>
    </source>
</evidence>
<keyword evidence="3" id="KW-1185">Reference proteome</keyword>
<reference evidence="2 3" key="1">
    <citation type="submission" date="2020-04" db="EMBL/GenBank/DDBJ databases">
        <title>Chromosome-level genome assembly of a cyprinid fish Onychostoma macrolepis by integration of Nanopore Sequencing, Bionano and Hi-C technology.</title>
        <authorList>
            <person name="Wang D."/>
        </authorList>
    </citation>
    <scope>NUCLEOTIDE SEQUENCE [LARGE SCALE GENOMIC DNA]</scope>
    <source>
        <strain evidence="2">SWU-2019</strain>
        <tissue evidence="2">Muscle</tissue>
    </source>
</reference>
<dbReference type="AlphaFoldDB" id="A0A7J6CK51"/>